<name>A0ABU0MRK9_9PROT</name>
<dbReference type="PANTHER" id="PTHR13887:SF41">
    <property type="entry name" value="THIOREDOXIN SUPERFAMILY PROTEIN"/>
    <property type="match status" value="1"/>
</dbReference>
<dbReference type="Gene3D" id="3.40.30.10">
    <property type="entry name" value="Glutaredoxin"/>
    <property type="match status" value="1"/>
</dbReference>
<evidence type="ECO:0000313" key="3">
    <source>
        <dbReference type="Proteomes" id="UP001244552"/>
    </source>
</evidence>
<feature type="domain" description="DSBA-like thioredoxin" evidence="1">
    <location>
        <begin position="11"/>
        <end position="203"/>
    </location>
</feature>
<dbReference type="GO" id="GO:0016853">
    <property type="term" value="F:isomerase activity"/>
    <property type="evidence" value="ECO:0007669"/>
    <property type="project" value="UniProtKB-KW"/>
</dbReference>
<evidence type="ECO:0000313" key="2">
    <source>
        <dbReference type="EMBL" id="MDQ0535954.1"/>
    </source>
</evidence>
<dbReference type="Proteomes" id="UP001244552">
    <property type="component" value="Unassembled WGS sequence"/>
</dbReference>
<evidence type="ECO:0000259" key="1">
    <source>
        <dbReference type="Pfam" id="PF01323"/>
    </source>
</evidence>
<comment type="caution">
    <text evidence="2">The sequence shown here is derived from an EMBL/GenBank/DDBJ whole genome shotgun (WGS) entry which is preliminary data.</text>
</comment>
<dbReference type="Pfam" id="PF01323">
    <property type="entry name" value="DSBA"/>
    <property type="match status" value="1"/>
</dbReference>
<protein>
    <submittedName>
        <fullName evidence="2">DsbA family dithiol-disulfide isomerase</fullName>
    </submittedName>
</protein>
<organism evidence="2 3">
    <name type="scientific">Azospirillum picis</name>
    <dbReference type="NCBI Taxonomy" id="488438"/>
    <lineage>
        <taxon>Bacteria</taxon>
        <taxon>Pseudomonadati</taxon>
        <taxon>Pseudomonadota</taxon>
        <taxon>Alphaproteobacteria</taxon>
        <taxon>Rhodospirillales</taxon>
        <taxon>Azospirillaceae</taxon>
        <taxon>Azospirillum</taxon>
    </lineage>
</organism>
<dbReference type="InterPro" id="IPR001853">
    <property type="entry name" value="DSBA-like_thioredoxin_dom"/>
</dbReference>
<dbReference type="EMBL" id="JAUSVU010000021">
    <property type="protein sequence ID" value="MDQ0535954.1"/>
    <property type="molecule type" value="Genomic_DNA"/>
</dbReference>
<keyword evidence="3" id="KW-1185">Reference proteome</keyword>
<sequence length="214" mass="23485">MTDGPTVRLFVWSDYVCPFCYLELPVIERLRDAYGGRVSIDWRAFELRPDPEPTLDPDGDYLHDIWGRAVYPMAEQRAMTLRLPPVQPHSRKAHEVAAFSRSVGRFEAMHETLFRAFFEDGFDIGDEAILTDLARSAGLDAQALGSALSGGRFTEVVLNDQRLARRMGLTGVPAIVVAPDESLGGQPLLVSGAQPYEVVAGAVEQVLAAGRKPS</sequence>
<keyword evidence="2" id="KW-0413">Isomerase</keyword>
<dbReference type="RefSeq" id="WP_209988156.1">
    <property type="nucleotide sequence ID" value="NZ_JAGINO010000023.1"/>
</dbReference>
<proteinExistence type="predicted"/>
<reference evidence="2 3" key="1">
    <citation type="submission" date="2023-07" db="EMBL/GenBank/DDBJ databases">
        <title>Genomic Encyclopedia of Type Strains, Phase IV (KMG-IV): sequencing the most valuable type-strain genomes for metagenomic binning, comparative biology and taxonomic classification.</title>
        <authorList>
            <person name="Goeker M."/>
        </authorList>
    </citation>
    <scope>NUCLEOTIDE SEQUENCE [LARGE SCALE GENOMIC DNA]</scope>
    <source>
        <strain evidence="2 3">DSM 19922</strain>
    </source>
</reference>
<dbReference type="InterPro" id="IPR036249">
    <property type="entry name" value="Thioredoxin-like_sf"/>
</dbReference>
<gene>
    <name evidence="2" type="ORF">QO018_004840</name>
</gene>
<dbReference type="CDD" id="cd03024">
    <property type="entry name" value="DsbA_FrnE"/>
    <property type="match status" value="1"/>
</dbReference>
<dbReference type="SUPFAM" id="SSF52833">
    <property type="entry name" value="Thioredoxin-like"/>
    <property type="match status" value="1"/>
</dbReference>
<dbReference type="PANTHER" id="PTHR13887">
    <property type="entry name" value="GLUTATHIONE S-TRANSFERASE KAPPA"/>
    <property type="match status" value="1"/>
</dbReference>
<accession>A0ABU0MRK9</accession>